<dbReference type="GO" id="GO:0004630">
    <property type="term" value="F:phospholipase D activity"/>
    <property type="evidence" value="ECO:0007669"/>
    <property type="project" value="TreeGrafter"/>
</dbReference>
<protein>
    <submittedName>
        <fullName evidence="5">Phospholipase d beta</fullName>
    </submittedName>
</protein>
<name>A0A7J6V235_THATH</name>
<dbReference type="PROSITE" id="PS50004">
    <property type="entry name" value="C2"/>
    <property type="match status" value="1"/>
</dbReference>
<evidence type="ECO:0000259" key="4">
    <source>
        <dbReference type="PROSITE" id="PS50004"/>
    </source>
</evidence>
<feature type="compositionally biased region" description="Polar residues" evidence="3">
    <location>
        <begin position="160"/>
        <end position="170"/>
    </location>
</feature>
<evidence type="ECO:0000256" key="1">
    <source>
        <dbReference type="ARBA" id="ARBA00022737"/>
    </source>
</evidence>
<feature type="domain" description="C2" evidence="4">
    <location>
        <begin position="271"/>
        <end position="406"/>
    </location>
</feature>
<accession>A0A7J6V235</accession>
<evidence type="ECO:0000256" key="2">
    <source>
        <dbReference type="ARBA" id="ARBA00023098"/>
    </source>
</evidence>
<keyword evidence="1" id="KW-0677">Repeat</keyword>
<dbReference type="SMART" id="SM00239">
    <property type="entry name" value="C2"/>
    <property type="match status" value="1"/>
</dbReference>
<dbReference type="PANTHER" id="PTHR18896:SF65">
    <property type="entry name" value="PHOSPHOLIPASE D BETA 1"/>
    <property type="match status" value="1"/>
</dbReference>
<reference evidence="5 6" key="1">
    <citation type="submission" date="2020-06" db="EMBL/GenBank/DDBJ databases">
        <title>Transcriptomic and genomic resources for Thalictrum thalictroides and T. hernandezii: Facilitating candidate gene discovery in an emerging model plant lineage.</title>
        <authorList>
            <person name="Arias T."/>
            <person name="Riano-Pachon D.M."/>
            <person name="Di Stilio V.S."/>
        </authorList>
    </citation>
    <scope>NUCLEOTIDE SEQUENCE [LARGE SCALE GENOMIC DNA]</scope>
    <source>
        <strain evidence="6">cv. WT478/WT964</strain>
        <tissue evidence="5">Leaves</tissue>
    </source>
</reference>
<evidence type="ECO:0000313" key="5">
    <source>
        <dbReference type="EMBL" id="KAF5178758.1"/>
    </source>
</evidence>
<dbReference type="InterPro" id="IPR000008">
    <property type="entry name" value="C2_dom"/>
</dbReference>
<dbReference type="CDD" id="cd04015">
    <property type="entry name" value="C2_plant_PLD"/>
    <property type="match status" value="1"/>
</dbReference>
<feature type="compositionally biased region" description="Polar residues" evidence="3">
    <location>
        <begin position="208"/>
        <end position="239"/>
    </location>
</feature>
<keyword evidence="2" id="KW-0443">Lipid metabolism</keyword>
<dbReference type="OrthoDB" id="14911at2759"/>
<keyword evidence="6" id="KW-1185">Reference proteome</keyword>
<feature type="compositionally biased region" description="Pro residues" evidence="3">
    <location>
        <begin position="85"/>
        <end position="113"/>
    </location>
</feature>
<feature type="compositionally biased region" description="Pro residues" evidence="3">
    <location>
        <begin position="29"/>
        <end position="46"/>
    </location>
</feature>
<proteinExistence type="predicted"/>
<comment type="caution">
    <text evidence="5">The sequence shown here is derived from an EMBL/GenBank/DDBJ whole genome shotgun (WGS) entry which is preliminary data.</text>
</comment>
<gene>
    <name evidence="5" type="ORF">FRX31_031657</name>
</gene>
<feature type="region of interest" description="Disordered" evidence="3">
    <location>
        <begin position="1"/>
        <end position="123"/>
    </location>
</feature>
<sequence length="567" mass="62609">MENYNSSTYPYGDPYRYPPPSQPGSDPYRYPPPPQQGSDPYPPPHASPIHHYPYNPSYSFSYPQPQPPPSAYSTHSGPIDYQYSYPPPANFAPPVIPPGQSPYPSPYPDPSYPPSVSQCPARPSLQYHSSFHYDSSTFYPPTESNPPHHSRANSFPGYQKQDSSLSSTAGSPKYNAAYGSAANNPPLEYSFDKLNLSDNVPSAPPSPTTFQQSVSTRYSQRTDMYGSPNNSFSSNNVDPSSYAPRPAYVSSSSFNGSQHGQALQIVPVTSPKGSLRFMLLHGNLDIWVYEAKNLPNMDMFHKTLTDVFGKRLPGSVTNKVEGHAPKVTSDPYVTVSVANAVVGRTYVISNNENPVWTQHFNVPVAHHASEIHFVVKDSDVVGSQIIGVVAIPVEHAIAGNRIEGSFPVLNMSNRKPCKPGAELRLSLQYIPIERLTAYHHGVGSGPNYTGVPGTYFPLRQGGKVTLYQDAHVPDGFLPSLKLDEGVDYEHGKCWYDIMNAILQARRLIYITGWSVYHNVKLVRDSPHFPDCTLGELLKTKSQEGVRVLLLIWDDPTSRSILGYQTKS</sequence>
<dbReference type="AlphaFoldDB" id="A0A7J6V235"/>
<dbReference type="InterPro" id="IPR035892">
    <property type="entry name" value="C2_domain_sf"/>
</dbReference>
<dbReference type="Pfam" id="PF00168">
    <property type="entry name" value="C2"/>
    <property type="match status" value="1"/>
</dbReference>
<dbReference type="GO" id="GO:0005886">
    <property type="term" value="C:plasma membrane"/>
    <property type="evidence" value="ECO:0007669"/>
    <property type="project" value="TreeGrafter"/>
</dbReference>
<organism evidence="5 6">
    <name type="scientific">Thalictrum thalictroides</name>
    <name type="common">Rue-anemone</name>
    <name type="synonym">Anemone thalictroides</name>
    <dbReference type="NCBI Taxonomy" id="46969"/>
    <lineage>
        <taxon>Eukaryota</taxon>
        <taxon>Viridiplantae</taxon>
        <taxon>Streptophyta</taxon>
        <taxon>Embryophyta</taxon>
        <taxon>Tracheophyta</taxon>
        <taxon>Spermatophyta</taxon>
        <taxon>Magnoliopsida</taxon>
        <taxon>Ranunculales</taxon>
        <taxon>Ranunculaceae</taxon>
        <taxon>Thalictroideae</taxon>
        <taxon>Thalictrum</taxon>
    </lineage>
</organism>
<dbReference type="SUPFAM" id="SSF56024">
    <property type="entry name" value="Phospholipase D/nuclease"/>
    <property type="match status" value="1"/>
</dbReference>
<dbReference type="InterPro" id="IPR015679">
    <property type="entry name" value="PLipase_D_fam"/>
</dbReference>
<dbReference type="Gene3D" id="2.60.40.150">
    <property type="entry name" value="C2 domain"/>
    <property type="match status" value="1"/>
</dbReference>
<evidence type="ECO:0000313" key="6">
    <source>
        <dbReference type="Proteomes" id="UP000554482"/>
    </source>
</evidence>
<feature type="compositionally biased region" description="Low complexity" evidence="3">
    <location>
        <begin position="52"/>
        <end position="63"/>
    </location>
</feature>
<evidence type="ECO:0000256" key="3">
    <source>
        <dbReference type="SAM" id="MobiDB-lite"/>
    </source>
</evidence>
<dbReference type="GO" id="GO:0009395">
    <property type="term" value="P:phospholipid catabolic process"/>
    <property type="evidence" value="ECO:0007669"/>
    <property type="project" value="TreeGrafter"/>
</dbReference>
<dbReference type="SUPFAM" id="SSF49562">
    <property type="entry name" value="C2 domain (Calcium/lipid-binding domain, CaLB)"/>
    <property type="match status" value="1"/>
</dbReference>
<dbReference type="EMBL" id="JABWDY010039638">
    <property type="protein sequence ID" value="KAF5178758.1"/>
    <property type="molecule type" value="Genomic_DNA"/>
</dbReference>
<feature type="region of interest" description="Disordered" evidence="3">
    <location>
        <begin position="190"/>
        <end position="244"/>
    </location>
</feature>
<dbReference type="PANTHER" id="PTHR18896">
    <property type="entry name" value="PHOSPHOLIPASE D"/>
    <property type="match status" value="1"/>
</dbReference>
<dbReference type="Proteomes" id="UP000554482">
    <property type="component" value="Unassembled WGS sequence"/>
</dbReference>
<feature type="region of interest" description="Disordered" evidence="3">
    <location>
        <begin position="136"/>
        <end position="171"/>
    </location>
</feature>